<dbReference type="InterPro" id="IPR005337">
    <property type="entry name" value="RapZ-like"/>
</dbReference>
<accession>A0A7W6BZT7</accession>
<feature type="binding site" evidence="4">
    <location>
        <begin position="28"/>
        <end position="35"/>
    </location>
    <ligand>
        <name>ATP</name>
        <dbReference type="ChEBI" id="CHEBI:30616"/>
    </ligand>
</feature>
<evidence type="ECO:0000256" key="3">
    <source>
        <dbReference type="ARBA" id="ARBA00023134"/>
    </source>
</evidence>
<evidence type="ECO:0000256" key="1">
    <source>
        <dbReference type="ARBA" id="ARBA00022741"/>
    </source>
</evidence>
<evidence type="ECO:0000259" key="5">
    <source>
        <dbReference type="Pfam" id="PF03668"/>
    </source>
</evidence>
<comment type="caution">
    <text evidence="7">The sequence shown here is derived from an EMBL/GenBank/DDBJ whole genome shotgun (WGS) entry which is preliminary data.</text>
</comment>
<keyword evidence="3 4" id="KW-0342">GTP-binding</keyword>
<dbReference type="Proteomes" id="UP000561459">
    <property type="component" value="Unassembled WGS sequence"/>
</dbReference>
<dbReference type="PANTHER" id="PTHR30448">
    <property type="entry name" value="RNASE ADAPTER PROTEIN RAPZ"/>
    <property type="match status" value="1"/>
</dbReference>
<keyword evidence="1 4" id="KW-0547">Nucleotide-binding</keyword>
<proteinExistence type="inferred from homology"/>
<dbReference type="InterPro" id="IPR053930">
    <property type="entry name" value="RapZ-like_N"/>
</dbReference>
<dbReference type="PIRSF" id="PIRSF005052">
    <property type="entry name" value="P-loopkin"/>
    <property type="match status" value="1"/>
</dbReference>
<dbReference type="InterPro" id="IPR027417">
    <property type="entry name" value="P-loop_NTPase"/>
</dbReference>
<keyword evidence="8" id="KW-1185">Reference proteome</keyword>
<sequence>MTDESTSSGKTGSGSEIGQRQRLMLVTGMLGAGKTTALRVMEDLGWEVVDNFPIRLLDRLIDTPQAFGQATGETRGALAIGFDSRTRGFDPQAIIRMVKELGTRSDLEITTLFLDCSSQELERRYNETRRRHPLAGDTPVATGIRAERELLAPLRRWADILVDTTEFTSNDLQRAMRERFGDEDSKELTITVSSFGFSRGMPPVADLVFDMRFLDNPHWVPELRPLTGEDAAVGEHIQRDPAYAEAFERIRDLLLLLLPRYSAQGKSYVHIAFGCTGGRHRSVFTAMQMVSALRERGFSPTLLHRNLGARAADLLEGSPRRDH</sequence>
<feature type="domain" description="RapZ-like N-terminal" evidence="5">
    <location>
        <begin position="23"/>
        <end position="182"/>
    </location>
</feature>
<reference evidence="7 8" key="1">
    <citation type="submission" date="2020-08" db="EMBL/GenBank/DDBJ databases">
        <title>Genomic Encyclopedia of Type Strains, Phase IV (KMG-IV): sequencing the most valuable type-strain genomes for metagenomic binning, comparative biology and taxonomic classification.</title>
        <authorList>
            <person name="Goeker M."/>
        </authorList>
    </citation>
    <scope>NUCLEOTIDE SEQUENCE [LARGE SCALE GENOMIC DNA]</scope>
    <source>
        <strain evidence="7 8">DSM 27568</strain>
    </source>
</reference>
<evidence type="ECO:0000256" key="4">
    <source>
        <dbReference type="HAMAP-Rule" id="MF_00636"/>
    </source>
</evidence>
<dbReference type="GO" id="GO:0005524">
    <property type="term" value="F:ATP binding"/>
    <property type="evidence" value="ECO:0007669"/>
    <property type="project" value="UniProtKB-UniRule"/>
</dbReference>
<gene>
    <name evidence="7" type="ORF">GGR39_001155</name>
</gene>
<dbReference type="SUPFAM" id="SSF52540">
    <property type="entry name" value="P-loop containing nucleoside triphosphate hydrolases"/>
    <property type="match status" value="1"/>
</dbReference>
<dbReference type="PANTHER" id="PTHR30448:SF0">
    <property type="entry name" value="RNASE ADAPTER PROTEIN RAPZ"/>
    <property type="match status" value="1"/>
</dbReference>
<keyword evidence="2 4" id="KW-0067">ATP-binding</keyword>
<name>A0A7W6BZT7_9SPHN</name>
<evidence type="ECO:0000313" key="7">
    <source>
        <dbReference type="EMBL" id="MBB3939515.1"/>
    </source>
</evidence>
<dbReference type="EMBL" id="JACIDY010000002">
    <property type="protein sequence ID" value="MBB3939515.1"/>
    <property type="molecule type" value="Genomic_DNA"/>
</dbReference>
<feature type="domain" description="RapZ C-terminal" evidence="6">
    <location>
        <begin position="188"/>
        <end position="307"/>
    </location>
</feature>
<dbReference type="Pfam" id="PF22740">
    <property type="entry name" value="PapZ_C"/>
    <property type="match status" value="1"/>
</dbReference>
<dbReference type="Pfam" id="PF03668">
    <property type="entry name" value="RapZ-like_N"/>
    <property type="match status" value="1"/>
</dbReference>
<dbReference type="GO" id="GO:0005525">
    <property type="term" value="F:GTP binding"/>
    <property type="evidence" value="ECO:0007669"/>
    <property type="project" value="UniProtKB-UniRule"/>
</dbReference>
<organism evidence="7 8">
    <name type="scientific">Novosphingobium fluoreni</name>
    <dbReference type="NCBI Taxonomy" id="1391222"/>
    <lineage>
        <taxon>Bacteria</taxon>
        <taxon>Pseudomonadati</taxon>
        <taxon>Pseudomonadota</taxon>
        <taxon>Alphaproteobacteria</taxon>
        <taxon>Sphingomonadales</taxon>
        <taxon>Sphingomonadaceae</taxon>
        <taxon>Novosphingobium</taxon>
    </lineage>
</organism>
<dbReference type="RefSeq" id="WP_058737531.1">
    <property type="nucleotide sequence ID" value="NZ_JACIDY010000002.1"/>
</dbReference>
<feature type="binding site" evidence="4">
    <location>
        <begin position="83"/>
        <end position="86"/>
    </location>
    <ligand>
        <name>GTP</name>
        <dbReference type="ChEBI" id="CHEBI:37565"/>
    </ligand>
</feature>
<dbReference type="AlphaFoldDB" id="A0A7W6BZT7"/>
<dbReference type="Gene3D" id="3.40.50.300">
    <property type="entry name" value="P-loop containing nucleotide triphosphate hydrolases"/>
    <property type="match status" value="1"/>
</dbReference>
<evidence type="ECO:0000313" key="8">
    <source>
        <dbReference type="Proteomes" id="UP000561459"/>
    </source>
</evidence>
<dbReference type="InterPro" id="IPR053931">
    <property type="entry name" value="RapZ_C"/>
</dbReference>
<protein>
    <submittedName>
        <fullName evidence="7">UPF0042 nucleotide-binding protein</fullName>
    </submittedName>
</protein>
<dbReference type="NCBIfam" id="NF003828">
    <property type="entry name" value="PRK05416.1"/>
    <property type="match status" value="1"/>
</dbReference>
<dbReference type="HAMAP" id="MF_00636">
    <property type="entry name" value="RapZ_like"/>
    <property type="match status" value="1"/>
</dbReference>
<evidence type="ECO:0000256" key="2">
    <source>
        <dbReference type="ARBA" id="ARBA00022840"/>
    </source>
</evidence>
<evidence type="ECO:0000259" key="6">
    <source>
        <dbReference type="Pfam" id="PF22740"/>
    </source>
</evidence>